<dbReference type="PANTHER" id="PTHR33794:SF1">
    <property type="entry name" value="BACILLOLYSIN"/>
    <property type="match status" value="1"/>
</dbReference>
<dbReference type="EC" id="3.4.24.-" evidence="9"/>
<evidence type="ECO:0000256" key="9">
    <source>
        <dbReference type="RuleBase" id="RU366073"/>
    </source>
</evidence>
<dbReference type="Pfam" id="PF02868">
    <property type="entry name" value="Peptidase_M4_C"/>
    <property type="match status" value="1"/>
</dbReference>
<dbReference type="InterPro" id="IPR001570">
    <property type="entry name" value="Peptidase_M4_C_domain"/>
</dbReference>
<dbReference type="GO" id="GO:0004252">
    <property type="term" value="F:serine-type endopeptidase activity"/>
    <property type="evidence" value="ECO:0007669"/>
    <property type="project" value="InterPro"/>
</dbReference>
<comment type="function">
    <text evidence="9">Extracellular zinc metalloprotease.</text>
</comment>
<dbReference type="GO" id="GO:0006508">
    <property type="term" value="P:proteolysis"/>
    <property type="evidence" value="ECO:0007669"/>
    <property type="project" value="UniProtKB-KW"/>
</dbReference>
<proteinExistence type="inferred from homology"/>
<evidence type="ECO:0000256" key="4">
    <source>
        <dbReference type="ARBA" id="ARBA00022729"/>
    </source>
</evidence>
<dbReference type="Pfam" id="PF01483">
    <property type="entry name" value="P_proprotein"/>
    <property type="match status" value="1"/>
</dbReference>
<dbReference type="InterPro" id="IPR013856">
    <property type="entry name" value="Peptidase_M4_domain"/>
</dbReference>
<feature type="domain" description="P/Homo B" evidence="10">
    <location>
        <begin position="505"/>
        <end position="633"/>
    </location>
</feature>
<dbReference type="CDD" id="cd09597">
    <property type="entry name" value="M4_TLP"/>
    <property type="match status" value="1"/>
</dbReference>
<dbReference type="Pfam" id="PF01447">
    <property type="entry name" value="Peptidase_M4"/>
    <property type="match status" value="1"/>
</dbReference>
<evidence type="ECO:0000256" key="1">
    <source>
        <dbReference type="ARBA" id="ARBA00009388"/>
    </source>
</evidence>
<keyword evidence="5 9" id="KW-0378">Hydrolase</keyword>
<dbReference type="Gene3D" id="1.10.390.10">
    <property type="entry name" value="Neutral Protease Domain 2"/>
    <property type="match status" value="1"/>
</dbReference>
<dbReference type="Gene3D" id="2.60.120.260">
    <property type="entry name" value="Galactose-binding domain-like"/>
    <property type="match status" value="1"/>
</dbReference>
<accession>A0A8J3KS81</accession>
<dbReference type="GO" id="GO:0005576">
    <property type="term" value="C:extracellular region"/>
    <property type="evidence" value="ECO:0007669"/>
    <property type="project" value="UniProtKB-SubCell"/>
</dbReference>
<feature type="signal peptide" evidence="9">
    <location>
        <begin position="1"/>
        <end position="21"/>
    </location>
</feature>
<evidence type="ECO:0000256" key="8">
    <source>
        <dbReference type="PIRSR" id="PIRSR623612-1"/>
    </source>
</evidence>
<dbReference type="InterPro" id="IPR027268">
    <property type="entry name" value="Peptidase_M4/M1_CTD_sf"/>
</dbReference>
<feature type="active site" description="Proton donor" evidence="8">
    <location>
        <position position="414"/>
    </location>
</feature>
<dbReference type="EMBL" id="BONI01000005">
    <property type="protein sequence ID" value="GIG04079.1"/>
    <property type="molecule type" value="Genomic_DNA"/>
</dbReference>
<keyword evidence="9" id="KW-0964">Secreted</keyword>
<sequence>MRRISVALAAVLLCGSAVALAAPAQAASPEETAIARAQELIRLNPEAVRAAGGDRYEVWRATVTRTGFAHVRFTRLFQGLPVVGGDFVVHLAPDGALDGFSVSQDRPVAVATDPRVTAAQAASTAREALRATEVGTPQLVVDAIGGAARLAWRVPVTAAAGEADALVDAVEPRVLRVNPLDHTVIGTGHSVYSGQVSLSTSQGINDYRMVDPLRGNSRTCDMQHTVAGPCVTFTDMNNVWGDGNPATNQTAAVDVHYGSANTWDFYLNVLGRHGVFGDGVGITSQVHRDTNWVNASWSSTQKVVRYGDGSNGLRPLVSLDVVGHEMSHGLTQSSVPGNLTYSGESGGLNEGTSDILGAMAEFYANNAADTPDYLIGEEFDIWGTGDPLRYMYQPSLDGISKDCWYNGVGNLDPHLSSGVTNHFFFLAAEGSGVTPYGTSPTCDGSSVVGVGRDRATQIWYHALTNYFTSNETFAQARADTLAATAELYGRCGSTYRTVAMAWAAVGVGTYSYPWKQCIPKWNLVWEEWPQPPFLDPGPIKWWTKVQEKGTLETVEVAVNLTHPRRGDLRLELVSPAGRSYLLKAADADDRAADLTEVYQVRLGGVAEVGEWALVVEDVVKGEQSHLRGWSLLY</sequence>
<protein>
    <recommendedName>
        <fullName evidence="9">Neutral metalloproteinase</fullName>
        <ecNumber evidence="9">3.4.24.-</ecNumber>
    </recommendedName>
</protein>
<keyword evidence="6 9" id="KW-0862">Zinc</keyword>
<comment type="caution">
    <text evidence="11">The sequence shown here is derived from an EMBL/GenBank/DDBJ whole genome shotgun (WGS) entry which is preliminary data.</text>
</comment>
<dbReference type="PANTHER" id="PTHR33794">
    <property type="entry name" value="BACILLOLYSIN"/>
    <property type="match status" value="1"/>
</dbReference>
<dbReference type="InterPro" id="IPR023612">
    <property type="entry name" value="Peptidase_M4"/>
</dbReference>
<dbReference type="InterPro" id="IPR050728">
    <property type="entry name" value="Zinc_Metalloprotease_M4"/>
</dbReference>
<dbReference type="Gene3D" id="3.10.170.10">
    <property type="match status" value="1"/>
</dbReference>
<keyword evidence="3" id="KW-0479">Metal-binding</keyword>
<name>A0A8J3KS81_9ACTN</name>
<dbReference type="SUPFAM" id="SSF49785">
    <property type="entry name" value="Galactose-binding domain-like"/>
    <property type="match status" value="1"/>
</dbReference>
<evidence type="ECO:0000256" key="2">
    <source>
        <dbReference type="ARBA" id="ARBA00022670"/>
    </source>
</evidence>
<reference evidence="11 12" key="1">
    <citation type="submission" date="2021-01" db="EMBL/GenBank/DDBJ databases">
        <title>Whole genome shotgun sequence of Catellatospora coxensis NBRC 107359.</title>
        <authorList>
            <person name="Komaki H."/>
            <person name="Tamura T."/>
        </authorList>
    </citation>
    <scope>NUCLEOTIDE SEQUENCE [LARGE SCALE GENOMIC DNA]</scope>
    <source>
        <strain evidence="11 12">NBRC 107359</strain>
    </source>
</reference>
<dbReference type="PRINTS" id="PR00730">
    <property type="entry name" value="THERMOLYSIN"/>
</dbReference>
<evidence type="ECO:0000256" key="6">
    <source>
        <dbReference type="ARBA" id="ARBA00022833"/>
    </source>
</evidence>
<dbReference type="Gene3D" id="3.10.450.490">
    <property type="match status" value="1"/>
</dbReference>
<evidence type="ECO:0000313" key="12">
    <source>
        <dbReference type="Proteomes" id="UP000630887"/>
    </source>
</evidence>
<dbReference type="InterPro" id="IPR011096">
    <property type="entry name" value="FTP_domain"/>
</dbReference>
<organism evidence="11 12">
    <name type="scientific">Catellatospora coxensis</name>
    <dbReference type="NCBI Taxonomy" id="310354"/>
    <lineage>
        <taxon>Bacteria</taxon>
        <taxon>Bacillati</taxon>
        <taxon>Actinomycetota</taxon>
        <taxon>Actinomycetes</taxon>
        <taxon>Micromonosporales</taxon>
        <taxon>Micromonosporaceae</taxon>
        <taxon>Catellatospora</taxon>
    </lineage>
</organism>
<dbReference type="GO" id="GO:0004222">
    <property type="term" value="F:metalloendopeptidase activity"/>
    <property type="evidence" value="ECO:0007669"/>
    <property type="project" value="UniProtKB-UniRule"/>
</dbReference>
<dbReference type="Proteomes" id="UP000630887">
    <property type="component" value="Unassembled WGS sequence"/>
</dbReference>
<evidence type="ECO:0000313" key="11">
    <source>
        <dbReference type="EMBL" id="GIG04079.1"/>
    </source>
</evidence>
<dbReference type="SUPFAM" id="SSF55486">
    <property type="entry name" value="Metalloproteases ('zincins'), catalytic domain"/>
    <property type="match status" value="1"/>
</dbReference>
<feature type="chain" id="PRO_5039741359" description="Neutral metalloproteinase" evidence="9">
    <location>
        <begin position="22"/>
        <end position="633"/>
    </location>
</feature>
<dbReference type="RefSeq" id="WP_203688590.1">
    <property type="nucleotide sequence ID" value="NZ_BAAALC010000011.1"/>
</dbReference>
<comment type="similarity">
    <text evidence="1 9">Belongs to the peptidase M4 family.</text>
</comment>
<evidence type="ECO:0000256" key="5">
    <source>
        <dbReference type="ARBA" id="ARBA00022801"/>
    </source>
</evidence>
<dbReference type="InterPro" id="IPR002884">
    <property type="entry name" value="P_dom"/>
</dbReference>
<dbReference type="GO" id="GO:0046872">
    <property type="term" value="F:metal ion binding"/>
    <property type="evidence" value="ECO:0007669"/>
    <property type="project" value="UniProtKB-UniRule"/>
</dbReference>
<gene>
    <name evidence="11" type="ORF">Cco03nite_07790</name>
</gene>
<evidence type="ECO:0000256" key="7">
    <source>
        <dbReference type="ARBA" id="ARBA00023049"/>
    </source>
</evidence>
<dbReference type="Pfam" id="PF07504">
    <property type="entry name" value="FTP"/>
    <property type="match status" value="1"/>
</dbReference>
<dbReference type="AlphaFoldDB" id="A0A8J3KS81"/>
<keyword evidence="2 9" id="KW-0645">Protease</keyword>
<evidence type="ECO:0000256" key="3">
    <source>
        <dbReference type="ARBA" id="ARBA00022723"/>
    </source>
</evidence>
<dbReference type="PROSITE" id="PS51829">
    <property type="entry name" value="P_HOMO_B"/>
    <property type="match status" value="1"/>
</dbReference>
<comment type="subcellular location">
    <subcellularLocation>
        <location evidence="9">Secreted</location>
    </subcellularLocation>
</comment>
<dbReference type="InterPro" id="IPR008979">
    <property type="entry name" value="Galactose-bd-like_sf"/>
</dbReference>
<keyword evidence="4 9" id="KW-0732">Signal</keyword>
<evidence type="ECO:0000259" key="10">
    <source>
        <dbReference type="PROSITE" id="PS51829"/>
    </source>
</evidence>
<keyword evidence="7 9" id="KW-0482">Metalloprotease</keyword>
<comment type="cofactor">
    <cofactor evidence="9">
        <name>Zn(2+)</name>
        <dbReference type="ChEBI" id="CHEBI:29105"/>
    </cofactor>
</comment>
<feature type="active site" evidence="8">
    <location>
        <position position="325"/>
    </location>
</feature>
<keyword evidence="12" id="KW-1185">Reference proteome</keyword>